<reference evidence="1 2" key="1">
    <citation type="submission" date="2018-06" db="EMBL/GenBank/DDBJ databases">
        <authorList>
            <consortium name="Pathogen Informatics"/>
            <person name="Doyle S."/>
        </authorList>
    </citation>
    <scope>NUCLEOTIDE SEQUENCE [LARGE SCALE GENOMIC DNA]</scope>
    <source>
        <strain evidence="1 2">NCTC11632</strain>
    </source>
</reference>
<dbReference type="AlphaFoldDB" id="A0A379EBP8"/>
<proteinExistence type="predicted"/>
<organism evidence="1 2">
    <name type="scientific">Porphyromonas macacae</name>
    <dbReference type="NCBI Taxonomy" id="28115"/>
    <lineage>
        <taxon>Bacteria</taxon>
        <taxon>Pseudomonadati</taxon>
        <taxon>Bacteroidota</taxon>
        <taxon>Bacteroidia</taxon>
        <taxon>Bacteroidales</taxon>
        <taxon>Porphyromonadaceae</taxon>
        <taxon>Porphyromonas</taxon>
    </lineage>
</organism>
<sequence>MVENSSGKEKKSKLTSLKIRQAKNFQPSDKFTFKKVANIIKGCVSKFIFDTQPLHVVKSFLMNVVFNVQKKAIIIFLLSFSYFQTGEFILMSEEYQLFGVHK</sequence>
<protein>
    <submittedName>
        <fullName evidence="1">Uncharacterized protein</fullName>
    </submittedName>
</protein>
<gene>
    <name evidence="1" type="ORF">NCTC11632_01911</name>
</gene>
<evidence type="ECO:0000313" key="1">
    <source>
        <dbReference type="EMBL" id="SUB89782.1"/>
    </source>
</evidence>
<dbReference type="Proteomes" id="UP000254156">
    <property type="component" value="Unassembled WGS sequence"/>
</dbReference>
<evidence type="ECO:0000313" key="2">
    <source>
        <dbReference type="Proteomes" id="UP000254156"/>
    </source>
</evidence>
<dbReference type="EMBL" id="UGTF01000002">
    <property type="protein sequence ID" value="SUB89782.1"/>
    <property type="molecule type" value="Genomic_DNA"/>
</dbReference>
<accession>A0A379EBP8</accession>
<name>A0A379EBP8_9PORP</name>